<evidence type="ECO:0000256" key="7">
    <source>
        <dbReference type="ARBA" id="ARBA00023136"/>
    </source>
</evidence>
<dbReference type="PANTHER" id="PTHR21716:SF53">
    <property type="entry name" value="PERMEASE PERM-RELATED"/>
    <property type="match status" value="1"/>
</dbReference>
<keyword evidence="5 8" id="KW-0812">Transmembrane</keyword>
<dbReference type="Proteomes" id="UP000032900">
    <property type="component" value="Unassembled WGS sequence"/>
</dbReference>
<comment type="caution">
    <text evidence="9">The sequence shown here is derived from an EMBL/GenBank/DDBJ whole genome shotgun (WGS) entry which is preliminary data.</text>
</comment>
<dbReference type="PROSITE" id="PS51257">
    <property type="entry name" value="PROKAR_LIPOPROTEIN"/>
    <property type="match status" value="1"/>
</dbReference>
<comment type="similarity">
    <text evidence="2">Belongs to the autoinducer-2 exporter (AI-2E) (TC 2.A.86) family.</text>
</comment>
<keyword evidence="10" id="KW-1185">Reference proteome</keyword>
<feature type="transmembrane region" description="Helical" evidence="8">
    <location>
        <begin position="7"/>
        <end position="24"/>
    </location>
</feature>
<sequence>MYMKNVIKYLLLSGVIIAGCFLLWYFRSVFIFIGISAVLSLITRPLFDLFKKGHLGSHYMGNGLAALLTVLVIWLFIGLFFRYTLPLIGGELQYLSSVDFPEVFDRASVLLNEALDPFKRIDPEMIVSLELQIREAVRSVFDVSQITDAFSGMLGFFGGLFIAVFSVTFITFFFLKEEGLLVRLLMMMIPDVHEEGVRHVLLSVKFLLRRYFLGVLLQIFLICFFVTSGFMILGLGFNHAVTIGIISGLFNVIPYVGPLFGAMFGLLTSAIIYLQVPFEVSFLMFMAFASLIYIIVQLMDNLVFQPFIFSSSVQAHPLEIFIVILMSGYLSGVIGMFLAIPVYTIVRVIGREFFYKYRVVKKLTDGLG</sequence>
<keyword evidence="6 8" id="KW-1133">Transmembrane helix</keyword>
<dbReference type="PANTHER" id="PTHR21716">
    <property type="entry name" value="TRANSMEMBRANE PROTEIN"/>
    <property type="match status" value="1"/>
</dbReference>
<feature type="transmembrane region" description="Helical" evidence="8">
    <location>
        <begin position="255"/>
        <end position="274"/>
    </location>
</feature>
<evidence type="ECO:0008006" key="11">
    <source>
        <dbReference type="Google" id="ProtNLM"/>
    </source>
</evidence>
<proteinExistence type="inferred from homology"/>
<gene>
    <name evidence="9" type="ORF">JCM15548_11426</name>
</gene>
<keyword evidence="4" id="KW-1003">Cell membrane</keyword>
<organism evidence="9 10">
    <name type="scientific">Geofilum rubicundum JCM 15548</name>
    <dbReference type="NCBI Taxonomy" id="1236989"/>
    <lineage>
        <taxon>Bacteria</taxon>
        <taxon>Pseudomonadati</taxon>
        <taxon>Bacteroidota</taxon>
        <taxon>Bacteroidia</taxon>
        <taxon>Marinilabiliales</taxon>
        <taxon>Marinilabiliaceae</taxon>
        <taxon>Geofilum</taxon>
    </lineage>
</organism>
<keyword evidence="3" id="KW-0813">Transport</keyword>
<evidence type="ECO:0000256" key="5">
    <source>
        <dbReference type="ARBA" id="ARBA00022692"/>
    </source>
</evidence>
<feature type="transmembrane region" description="Helical" evidence="8">
    <location>
        <begin position="30"/>
        <end position="47"/>
    </location>
</feature>
<feature type="transmembrane region" description="Helical" evidence="8">
    <location>
        <begin position="320"/>
        <end position="346"/>
    </location>
</feature>
<evidence type="ECO:0000313" key="10">
    <source>
        <dbReference type="Proteomes" id="UP000032900"/>
    </source>
</evidence>
<keyword evidence="7 8" id="KW-0472">Membrane</keyword>
<dbReference type="InterPro" id="IPR002549">
    <property type="entry name" value="AI-2E-like"/>
</dbReference>
<feature type="transmembrane region" description="Helical" evidence="8">
    <location>
        <begin position="281"/>
        <end position="300"/>
    </location>
</feature>
<dbReference type="Pfam" id="PF01594">
    <property type="entry name" value="AI-2E_transport"/>
    <property type="match status" value="1"/>
</dbReference>
<comment type="subcellular location">
    <subcellularLocation>
        <location evidence="1">Cell membrane</location>
        <topology evidence="1">Multi-pass membrane protein</topology>
    </subcellularLocation>
</comment>
<dbReference type="GO" id="GO:0005886">
    <property type="term" value="C:plasma membrane"/>
    <property type="evidence" value="ECO:0007669"/>
    <property type="project" value="UniProtKB-SubCell"/>
</dbReference>
<dbReference type="AlphaFoldDB" id="A0A0E9LVC0"/>
<evidence type="ECO:0000256" key="6">
    <source>
        <dbReference type="ARBA" id="ARBA00022989"/>
    </source>
</evidence>
<dbReference type="EMBL" id="BAZW01000007">
    <property type="protein sequence ID" value="GAO29258.1"/>
    <property type="molecule type" value="Genomic_DNA"/>
</dbReference>
<name>A0A0E9LVC0_9BACT</name>
<accession>A0A0E9LVC0</accession>
<feature type="transmembrane region" description="Helical" evidence="8">
    <location>
        <begin position="153"/>
        <end position="175"/>
    </location>
</feature>
<evidence type="ECO:0000256" key="1">
    <source>
        <dbReference type="ARBA" id="ARBA00004651"/>
    </source>
</evidence>
<evidence type="ECO:0000256" key="2">
    <source>
        <dbReference type="ARBA" id="ARBA00009773"/>
    </source>
</evidence>
<evidence type="ECO:0000256" key="3">
    <source>
        <dbReference type="ARBA" id="ARBA00022448"/>
    </source>
</evidence>
<protein>
    <recommendedName>
        <fullName evidence="11">Permease</fullName>
    </recommendedName>
</protein>
<feature type="transmembrane region" description="Helical" evidence="8">
    <location>
        <begin position="59"/>
        <end position="81"/>
    </location>
</feature>
<feature type="transmembrane region" description="Helical" evidence="8">
    <location>
        <begin position="211"/>
        <end position="235"/>
    </location>
</feature>
<dbReference type="STRING" id="1236989.JCM15548_11426"/>
<evidence type="ECO:0000313" key="9">
    <source>
        <dbReference type="EMBL" id="GAO29258.1"/>
    </source>
</evidence>
<evidence type="ECO:0000256" key="8">
    <source>
        <dbReference type="SAM" id="Phobius"/>
    </source>
</evidence>
<evidence type="ECO:0000256" key="4">
    <source>
        <dbReference type="ARBA" id="ARBA00022475"/>
    </source>
</evidence>
<reference evidence="9 10" key="1">
    <citation type="journal article" date="2015" name="Microbes Environ.">
        <title>Distribution and evolution of nitrogen fixation genes in the phylum bacteroidetes.</title>
        <authorList>
            <person name="Inoue J."/>
            <person name="Oshima K."/>
            <person name="Suda W."/>
            <person name="Sakamoto M."/>
            <person name="Iino T."/>
            <person name="Noda S."/>
            <person name="Hongoh Y."/>
            <person name="Hattori M."/>
            <person name="Ohkuma M."/>
        </authorList>
    </citation>
    <scope>NUCLEOTIDE SEQUENCE [LARGE SCALE GENOMIC DNA]</scope>
    <source>
        <strain evidence="9">JCM 15548</strain>
    </source>
</reference>